<keyword evidence="5 7" id="KW-0521">NADP</keyword>
<comment type="pathway">
    <text evidence="1 7">Cofactor biosynthesis; tetrahydrofolate biosynthesis; 5,6,7,8-tetrahydrofolate from 7,8-dihydrofolate: step 1/1.</text>
</comment>
<feature type="domain" description="DHFR" evidence="9">
    <location>
        <begin position="13"/>
        <end position="182"/>
    </location>
</feature>
<keyword evidence="11" id="KW-1185">Reference proteome</keyword>
<dbReference type="InterPro" id="IPR001796">
    <property type="entry name" value="DHFR_dom"/>
</dbReference>
<dbReference type="PROSITE" id="PS51330">
    <property type="entry name" value="DHFR_2"/>
    <property type="match status" value="1"/>
</dbReference>
<dbReference type="CDD" id="cd00209">
    <property type="entry name" value="DHFR"/>
    <property type="match status" value="1"/>
</dbReference>
<sequence>MSPTHRSGTEQRMVGAIWAQTTDGVIGDAGTMPWQVPEDLAHFKRITEGHPVIMGRRTWESFPEKFRPLPGRTNIVLTSDAPAHDRLRAAGAQPASSLEQALELAERAAGSEEIWIIGGGKVYAETLHLIDTAIITVLDLNLDGDTRAPELGAQFTCSLSDPAEGWHTSKTNTGYRFESWQRTKDLTK</sequence>
<accession>A0A5B7WUP6</accession>
<comment type="catalytic activity">
    <reaction evidence="7">
        <text>(6S)-5,6,7,8-tetrahydrofolate + NADP(+) = 7,8-dihydrofolate + NADPH + H(+)</text>
        <dbReference type="Rhea" id="RHEA:15009"/>
        <dbReference type="ChEBI" id="CHEBI:15378"/>
        <dbReference type="ChEBI" id="CHEBI:57451"/>
        <dbReference type="ChEBI" id="CHEBI:57453"/>
        <dbReference type="ChEBI" id="CHEBI:57783"/>
        <dbReference type="ChEBI" id="CHEBI:58349"/>
        <dbReference type="EC" id="1.5.1.3"/>
    </reaction>
</comment>
<evidence type="ECO:0000256" key="5">
    <source>
        <dbReference type="ARBA" id="ARBA00022857"/>
    </source>
</evidence>
<evidence type="ECO:0000313" key="11">
    <source>
        <dbReference type="Proteomes" id="UP000307000"/>
    </source>
</evidence>
<dbReference type="PANTHER" id="PTHR48069">
    <property type="entry name" value="DIHYDROFOLATE REDUCTASE"/>
    <property type="match status" value="1"/>
</dbReference>
<dbReference type="PROSITE" id="PS00075">
    <property type="entry name" value="DHFR_1"/>
    <property type="match status" value="1"/>
</dbReference>
<evidence type="ECO:0000259" key="9">
    <source>
        <dbReference type="PROSITE" id="PS51330"/>
    </source>
</evidence>
<dbReference type="PIRSF" id="PIRSF000194">
    <property type="entry name" value="DHFR"/>
    <property type="match status" value="1"/>
</dbReference>
<evidence type="ECO:0000256" key="7">
    <source>
        <dbReference type="PIRNR" id="PIRNR000194"/>
    </source>
</evidence>
<dbReference type="InterPro" id="IPR017925">
    <property type="entry name" value="DHFR_CS"/>
</dbReference>
<dbReference type="AlphaFoldDB" id="A0A5B7WUP6"/>
<evidence type="ECO:0000313" key="10">
    <source>
        <dbReference type="EMBL" id="QCY47836.1"/>
    </source>
</evidence>
<evidence type="ECO:0000256" key="1">
    <source>
        <dbReference type="ARBA" id="ARBA00004903"/>
    </source>
</evidence>
<dbReference type="InterPro" id="IPR024072">
    <property type="entry name" value="DHFR-like_dom_sf"/>
</dbReference>
<dbReference type="EC" id="1.5.1.3" evidence="3 7"/>
<dbReference type="EMBL" id="CP034412">
    <property type="protein sequence ID" value="QCY47836.1"/>
    <property type="molecule type" value="Genomic_DNA"/>
</dbReference>
<evidence type="ECO:0000256" key="4">
    <source>
        <dbReference type="ARBA" id="ARBA00022563"/>
    </source>
</evidence>
<evidence type="ECO:0000256" key="3">
    <source>
        <dbReference type="ARBA" id="ARBA00012856"/>
    </source>
</evidence>
<dbReference type="GO" id="GO:0006730">
    <property type="term" value="P:one-carbon metabolic process"/>
    <property type="evidence" value="ECO:0007669"/>
    <property type="project" value="UniProtKB-KW"/>
</dbReference>
<dbReference type="GO" id="GO:0046655">
    <property type="term" value="P:folic acid metabolic process"/>
    <property type="evidence" value="ECO:0007669"/>
    <property type="project" value="TreeGrafter"/>
</dbReference>
<dbReference type="GO" id="GO:0046654">
    <property type="term" value="P:tetrahydrofolate biosynthetic process"/>
    <property type="evidence" value="ECO:0007669"/>
    <property type="project" value="UniProtKB-UniPathway"/>
</dbReference>
<dbReference type="GO" id="GO:0050661">
    <property type="term" value="F:NADP binding"/>
    <property type="evidence" value="ECO:0007669"/>
    <property type="project" value="InterPro"/>
</dbReference>
<gene>
    <name evidence="10" type="primary">folA</name>
    <name evidence="10" type="ORF">GcLGCM259_2122</name>
</gene>
<keyword evidence="6 7" id="KW-0560">Oxidoreductase</keyword>
<reference evidence="10 11" key="1">
    <citation type="submission" date="2018-12" db="EMBL/GenBank/DDBJ databases">
        <title>Complete Genome Sequence of Glutamicibacter creatinolyticus strain LGCM259,isolated from an abscess of a 12-year-old mare in Italy.</title>
        <authorList>
            <person name="Santos R.G."/>
            <person name="Silva A.L."/>
            <person name="Seyffert N."/>
            <person name="Castro T.L.P."/>
            <person name="Attili A.R."/>
            <person name="Rifici C."/>
            <person name="Mazzullo G."/>
            <person name="Brenig B."/>
            <person name="Venanzi F."/>
            <person name="Azevedo V."/>
        </authorList>
    </citation>
    <scope>NUCLEOTIDE SEQUENCE [LARGE SCALE GENOMIC DNA]</scope>
    <source>
        <strain evidence="10 11">LGCM 259</strain>
    </source>
</reference>
<keyword evidence="4 7" id="KW-0554">One-carbon metabolism</keyword>
<comment type="function">
    <text evidence="7">Key enzyme in folate metabolism. Catalyzes an essential reaction for de novo glycine and purine synthesis, and for DNA precursor synthesis.</text>
</comment>
<dbReference type="GO" id="GO:0005829">
    <property type="term" value="C:cytosol"/>
    <property type="evidence" value="ECO:0007669"/>
    <property type="project" value="TreeGrafter"/>
</dbReference>
<dbReference type="SUPFAM" id="SSF53597">
    <property type="entry name" value="Dihydrofolate reductase-like"/>
    <property type="match status" value="1"/>
</dbReference>
<evidence type="ECO:0000256" key="2">
    <source>
        <dbReference type="ARBA" id="ARBA00009539"/>
    </source>
</evidence>
<comment type="similarity">
    <text evidence="2 7 8">Belongs to the dihydrofolate reductase family.</text>
</comment>
<organism evidence="10 11">
    <name type="scientific">Glutamicibacter creatinolyticus</name>
    <dbReference type="NCBI Taxonomy" id="162496"/>
    <lineage>
        <taxon>Bacteria</taxon>
        <taxon>Bacillati</taxon>
        <taxon>Actinomycetota</taxon>
        <taxon>Actinomycetes</taxon>
        <taxon>Micrococcales</taxon>
        <taxon>Micrococcaceae</taxon>
        <taxon>Glutamicibacter</taxon>
    </lineage>
</organism>
<dbReference type="PANTHER" id="PTHR48069:SF3">
    <property type="entry name" value="DIHYDROFOLATE REDUCTASE"/>
    <property type="match status" value="1"/>
</dbReference>
<dbReference type="Gene3D" id="3.40.430.10">
    <property type="entry name" value="Dihydrofolate Reductase, subunit A"/>
    <property type="match status" value="1"/>
</dbReference>
<dbReference type="Pfam" id="PF00186">
    <property type="entry name" value="DHFR_1"/>
    <property type="match status" value="1"/>
</dbReference>
<protein>
    <recommendedName>
        <fullName evidence="3 7">Dihydrofolate reductase</fullName>
        <ecNumber evidence="3 7">1.5.1.3</ecNumber>
    </recommendedName>
</protein>
<evidence type="ECO:0000256" key="8">
    <source>
        <dbReference type="RuleBase" id="RU004474"/>
    </source>
</evidence>
<dbReference type="KEGG" id="gcr:GcLGCM259_2122"/>
<evidence type="ECO:0000256" key="6">
    <source>
        <dbReference type="ARBA" id="ARBA00023002"/>
    </source>
</evidence>
<dbReference type="GO" id="GO:0004146">
    <property type="term" value="F:dihydrofolate reductase activity"/>
    <property type="evidence" value="ECO:0007669"/>
    <property type="project" value="UniProtKB-EC"/>
</dbReference>
<dbReference type="PRINTS" id="PR00070">
    <property type="entry name" value="DHFR"/>
</dbReference>
<dbReference type="GO" id="GO:0046452">
    <property type="term" value="P:dihydrofolate metabolic process"/>
    <property type="evidence" value="ECO:0007669"/>
    <property type="project" value="TreeGrafter"/>
</dbReference>
<dbReference type="InterPro" id="IPR012259">
    <property type="entry name" value="DHFR"/>
</dbReference>
<dbReference type="UniPathway" id="UPA00077">
    <property type="reaction ID" value="UER00158"/>
</dbReference>
<proteinExistence type="inferred from homology"/>
<name>A0A5B7WUP6_9MICC</name>
<dbReference type="Proteomes" id="UP000307000">
    <property type="component" value="Chromosome"/>
</dbReference>